<reference evidence="1" key="1">
    <citation type="journal article" date="2019" name="Philos. Trans. R. Soc. Lond., B, Biol. Sci.">
        <title>Targeted metagenomic recovery of four divergent viruses reveals shared and distinctive characteristics of giant viruses of marine eukaryotes.</title>
        <authorList>
            <person name="Needham D.M."/>
            <person name="Poirier C."/>
            <person name="Hehenberger E."/>
            <person name="Jimenez V."/>
            <person name="Swalwell J.E."/>
            <person name="Santoro A.E."/>
            <person name="Worden A.Z."/>
        </authorList>
    </citation>
    <scope>NUCLEOTIDE SEQUENCE</scope>
    <source>
        <strain evidence="1">OPacV-421</strain>
    </source>
</reference>
<accession>A0A5J6VMY8</accession>
<dbReference type="EMBL" id="MN448294">
    <property type="protein sequence ID" value="QFG74821.1"/>
    <property type="molecule type" value="Genomic_DNA"/>
</dbReference>
<evidence type="ECO:0000313" key="1">
    <source>
        <dbReference type="EMBL" id="QFG74821.1"/>
    </source>
</evidence>
<proteinExistence type="predicted"/>
<protein>
    <submittedName>
        <fullName evidence="1">Uncharacterized protein</fullName>
    </submittedName>
</protein>
<organism evidence="1">
    <name type="scientific">Megaviridae environmental sample</name>
    <dbReference type="NCBI Taxonomy" id="1737588"/>
    <lineage>
        <taxon>Viruses</taxon>
        <taxon>Varidnaviria</taxon>
        <taxon>Bamfordvirae</taxon>
        <taxon>Nucleocytoviricota</taxon>
        <taxon>Megaviricetes</taxon>
        <taxon>Imitervirales</taxon>
        <taxon>Mimiviridae</taxon>
        <taxon>environmental samples</taxon>
    </lineage>
</organism>
<sequence length="233" mass="28236">MRNLEIDKQIIMFLTSLNHRELEYLKDIDNMNILYNRFAHAYGNTFILFYMKIISIYVSIHTTIEINKNHHFMDIDSLFFDIYDTKQKNYTSRSEKSNTLIKSYLQNNHVTFQKYLLSMFMYFKQNPIHYTNCMKPLHDILCSIKTHYKDTYTKLKQIYMTIFIESSNTLYINPKITEDTIDMLLEECRHIITIFYIQFDTYNCLFDKTYKLLQKDITFEVTKLRIDNISLLL</sequence>
<name>A0A5J6VMY8_9VIRU</name>